<dbReference type="Proteomes" id="UP000199062">
    <property type="component" value="Unassembled WGS sequence"/>
</dbReference>
<gene>
    <name evidence="4" type="ORF">SAMN05216559_3735</name>
</gene>
<dbReference type="InterPro" id="IPR007050">
    <property type="entry name" value="HTH_bacterioopsin"/>
</dbReference>
<protein>
    <recommendedName>
        <fullName evidence="3">HTH bat-type domain-containing protein</fullName>
    </recommendedName>
</protein>
<sequence length="220" mass="24466">MPYAKLTITVPEAVWVSDVSQSHPDVRFRVLAATANDDAGVAEMELVGPDAGLISDEIRAYETVSAVTEFESEPGRHRIEVETTMPLLLSSIQASGVPLTTPFEVRDGEMLLEERLPQERLSKLGDTLADVGIQYTVEQIRQHVDSESVLTDRQRWLIGEAIDRGYYDTPRRTTLTALAEELDIAASTCSEVLHRAEERVLKQFVRTDRPAPARTPVHAD</sequence>
<reference evidence="4 5" key="1">
    <citation type="submission" date="2016-10" db="EMBL/GenBank/DDBJ databases">
        <authorList>
            <person name="de Groot N.N."/>
        </authorList>
    </citation>
    <scope>NUCLEOTIDE SEQUENCE [LARGE SCALE GENOMIC DNA]</scope>
    <source>
        <strain evidence="4 5">CGMCC 1.10457</strain>
    </source>
</reference>
<dbReference type="AlphaFoldDB" id="A0A1I6M4A3"/>
<feature type="domain" description="HTH bat-type" evidence="3">
    <location>
        <begin position="150"/>
        <end position="201"/>
    </location>
</feature>
<proteinExistence type="predicted"/>
<accession>A0A1I6M4A3</accession>
<dbReference type="STRING" id="767519.SAMN05216559_3735"/>
<dbReference type="PANTHER" id="PTHR34236:SF1">
    <property type="entry name" value="DIMETHYL SULFOXIDE REDUCTASE TRANSCRIPTIONAL ACTIVATOR"/>
    <property type="match status" value="1"/>
</dbReference>
<organism evidence="4 5">
    <name type="scientific">Halomicrobium zhouii</name>
    <dbReference type="NCBI Taxonomy" id="767519"/>
    <lineage>
        <taxon>Archaea</taxon>
        <taxon>Methanobacteriati</taxon>
        <taxon>Methanobacteriota</taxon>
        <taxon>Stenosarchaea group</taxon>
        <taxon>Halobacteria</taxon>
        <taxon>Halobacteriales</taxon>
        <taxon>Haloarculaceae</taxon>
        <taxon>Halomicrobium</taxon>
    </lineage>
</organism>
<name>A0A1I6M4A3_9EURY</name>
<evidence type="ECO:0000259" key="3">
    <source>
        <dbReference type="Pfam" id="PF04967"/>
    </source>
</evidence>
<keyword evidence="5" id="KW-1185">Reference proteome</keyword>
<dbReference type="Pfam" id="PF04967">
    <property type="entry name" value="HTH_10"/>
    <property type="match status" value="1"/>
</dbReference>
<dbReference type="OrthoDB" id="51502at2157"/>
<keyword evidence="1" id="KW-0805">Transcription regulation</keyword>
<evidence type="ECO:0000313" key="5">
    <source>
        <dbReference type="Proteomes" id="UP000199062"/>
    </source>
</evidence>
<evidence type="ECO:0000256" key="2">
    <source>
        <dbReference type="ARBA" id="ARBA00023163"/>
    </source>
</evidence>
<dbReference type="RefSeq" id="WP_089818525.1">
    <property type="nucleotide sequence ID" value="NZ_FOZK01000004.1"/>
</dbReference>
<keyword evidence="2" id="KW-0804">Transcription</keyword>
<dbReference type="PANTHER" id="PTHR34236">
    <property type="entry name" value="DIMETHYL SULFOXIDE REDUCTASE TRANSCRIPTIONAL ACTIVATOR"/>
    <property type="match status" value="1"/>
</dbReference>
<evidence type="ECO:0000313" key="4">
    <source>
        <dbReference type="EMBL" id="SFS10458.1"/>
    </source>
</evidence>
<dbReference type="EMBL" id="FOZK01000004">
    <property type="protein sequence ID" value="SFS10458.1"/>
    <property type="molecule type" value="Genomic_DNA"/>
</dbReference>
<evidence type="ECO:0000256" key="1">
    <source>
        <dbReference type="ARBA" id="ARBA00023015"/>
    </source>
</evidence>